<evidence type="ECO:0000313" key="5">
    <source>
        <dbReference type="Proteomes" id="UP000298030"/>
    </source>
</evidence>
<evidence type="ECO:0000256" key="1">
    <source>
        <dbReference type="ARBA" id="ARBA00022737"/>
    </source>
</evidence>
<proteinExistence type="predicted"/>
<gene>
    <name evidence="4" type="ORF">FA13DRAFT_1474245</name>
</gene>
<keyword evidence="1" id="KW-0677">Repeat</keyword>
<name>A0A4Y7SLF0_COPMI</name>
<evidence type="ECO:0000259" key="3">
    <source>
        <dbReference type="Pfam" id="PF24883"/>
    </source>
</evidence>
<comment type="caution">
    <text evidence="4">The sequence shown here is derived from an EMBL/GenBank/DDBJ whole genome shotgun (WGS) entry which is preliminary data.</text>
</comment>
<dbReference type="STRING" id="71717.A0A4Y7SLF0"/>
<accession>A0A4Y7SLF0</accession>
<dbReference type="SUPFAM" id="SSF52540">
    <property type="entry name" value="P-loop containing nucleoside triphosphate hydrolases"/>
    <property type="match status" value="1"/>
</dbReference>
<keyword evidence="2" id="KW-0040">ANK repeat</keyword>
<dbReference type="Gene3D" id="3.40.50.300">
    <property type="entry name" value="P-loop containing nucleotide triphosphate hydrolases"/>
    <property type="match status" value="1"/>
</dbReference>
<evidence type="ECO:0000313" key="4">
    <source>
        <dbReference type="EMBL" id="TEB22675.1"/>
    </source>
</evidence>
<dbReference type="SMART" id="SM00248">
    <property type="entry name" value="ANK"/>
    <property type="match status" value="2"/>
</dbReference>
<sequence>MVLSCAKAPLEEDRPHILWIYGYAGCGKSAISQAVAEQLALEGRLAASFFFFRGSGDRSKIFRFVNTIAHQLARTRPDAAAVIEEVARSDRGLLSVSSSSLVFQFRHLILEPIATIRASLRHSPVIIVLDGVDECEDKEEVAALIENLIAFFIEDPCFPLRFVVASWVEDHLHRKLHASSQVQLLDLVGHTSNEDIKTALDVSIEKEMRGRNMPRDGSWPDYSDKRRLVKHIGGSYIFMTTIIKLLFAPSIKDGLTPMDRLPKILEMKPNFDDLYREILEPCMHFPFFFEILATIALAFEPLSIAQIADLLDIKTFKVTNVLINLHAIMQVPGDDWSPVTLWHTSLRDFLTSERRGGPFFADPKHHKMIVRGAIRIAASSSLSESHRYAWNYGMNHLFQYLQTVDQNLTCYDGLLEGIMPDLIKATFQNNQTALEVACRAKEWKLVSALVNAGANLDTRFQGSEGGIGVALHAACHYGAKEMVYFLLDEGANPNIAAAGSNCWLGLLCLPPSLGRCRGRC</sequence>
<reference evidence="4 5" key="1">
    <citation type="journal article" date="2019" name="Nat. Ecol. Evol.">
        <title>Megaphylogeny resolves global patterns of mushroom evolution.</title>
        <authorList>
            <person name="Varga T."/>
            <person name="Krizsan K."/>
            <person name="Foldi C."/>
            <person name="Dima B."/>
            <person name="Sanchez-Garcia M."/>
            <person name="Sanchez-Ramirez S."/>
            <person name="Szollosi G.J."/>
            <person name="Szarkandi J.G."/>
            <person name="Papp V."/>
            <person name="Albert L."/>
            <person name="Andreopoulos W."/>
            <person name="Angelini C."/>
            <person name="Antonin V."/>
            <person name="Barry K.W."/>
            <person name="Bougher N.L."/>
            <person name="Buchanan P."/>
            <person name="Buyck B."/>
            <person name="Bense V."/>
            <person name="Catcheside P."/>
            <person name="Chovatia M."/>
            <person name="Cooper J."/>
            <person name="Damon W."/>
            <person name="Desjardin D."/>
            <person name="Finy P."/>
            <person name="Geml J."/>
            <person name="Haridas S."/>
            <person name="Hughes K."/>
            <person name="Justo A."/>
            <person name="Karasinski D."/>
            <person name="Kautmanova I."/>
            <person name="Kiss B."/>
            <person name="Kocsube S."/>
            <person name="Kotiranta H."/>
            <person name="LaButti K.M."/>
            <person name="Lechner B.E."/>
            <person name="Liimatainen K."/>
            <person name="Lipzen A."/>
            <person name="Lukacs Z."/>
            <person name="Mihaltcheva S."/>
            <person name="Morgado L.N."/>
            <person name="Niskanen T."/>
            <person name="Noordeloos M.E."/>
            <person name="Ohm R.A."/>
            <person name="Ortiz-Santana B."/>
            <person name="Ovrebo C."/>
            <person name="Racz N."/>
            <person name="Riley R."/>
            <person name="Savchenko A."/>
            <person name="Shiryaev A."/>
            <person name="Soop K."/>
            <person name="Spirin V."/>
            <person name="Szebenyi C."/>
            <person name="Tomsovsky M."/>
            <person name="Tulloss R.E."/>
            <person name="Uehling J."/>
            <person name="Grigoriev I.V."/>
            <person name="Vagvolgyi C."/>
            <person name="Papp T."/>
            <person name="Martin F.M."/>
            <person name="Miettinen O."/>
            <person name="Hibbett D.S."/>
            <person name="Nagy L.G."/>
        </authorList>
    </citation>
    <scope>NUCLEOTIDE SEQUENCE [LARGE SCALE GENOMIC DNA]</scope>
    <source>
        <strain evidence="4 5">FP101781</strain>
    </source>
</reference>
<dbReference type="InterPro" id="IPR002110">
    <property type="entry name" value="Ankyrin_rpt"/>
</dbReference>
<dbReference type="Gene3D" id="1.25.40.20">
    <property type="entry name" value="Ankyrin repeat-containing domain"/>
    <property type="match status" value="1"/>
</dbReference>
<dbReference type="EMBL" id="QPFP01000087">
    <property type="protein sequence ID" value="TEB22675.1"/>
    <property type="molecule type" value="Genomic_DNA"/>
</dbReference>
<dbReference type="Pfam" id="PF24883">
    <property type="entry name" value="NPHP3_N"/>
    <property type="match status" value="1"/>
</dbReference>
<dbReference type="InterPro" id="IPR036770">
    <property type="entry name" value="Ankyrin_rpt-contain_sf"/>
</dbReference>
<dbReference type="SUPFAM" id="SSF48403">
    <property type="entry name" value="Ankyrin repeat"/>
    <property type="match status" value="1"/>
</dbReference>
<organism evidence="4 5">
    <name type="scientific">Coprinellus micaceus</name>
    <name type="common">Glistening ink-cap mushroom</name>
    <name type="synonym">Coprinus micaceus</name>
    <dbReference type="NCBI Taxonomy" id="71717"/>
    <lineage>
        <taxon>Eukaryota</taxon>
        <taxon>Fungi</taxon>
        <taxon>Dikarya</taxon>
        <taxon>Basidiomycota</taxon>
        <taxon>Agaricomycotina</taxon>
        <taxon>Agaricomycetes</taxon>
        <taxon>Agaricomycetidae</taxon>
        <taxon>Agaricales</taxon>
        <taxon>Agaricineae</taxon>
        <taxon>Psathyrellaceae</taxon>
        <taxon>Coprinellus</taxon>
    </lineage>
</organism>
<dbReference type="PANTHER" id="PTHR10039">
    <property type="entry name" value="AMELOGENIN"/>
    <property type="match status" value="1"/>
</dbReference>
<dbReference type="AlphaFoldDB" id="A0A4Y7SLF0"/>
<feature type="repeat" description="ANK" evidence="2">
    <location>
        <begin position="470"/>
        <end position="498"/>
    </location>
</feature>
<dbReference type="PANTHER" id="PTHR10039:SF17">
    <property type="entry name" value="FUNGAL STAND N-TERMINAL GOODBYE DOMAIN-CONTAINING PROTEIN-RELATED"/>
    <property type="match status" value="1"/>
</dbReference>
<dbReference type="InterPro" id="IPR027417">
    <property type="entry name" value="P-loop_NTPase"/>
</dbReference>
<dbReference type="PROSITE" id="PS50088">
    <property type="entry name" value="ANK_REPEAT"/>
    <property type="match status" value="2"/>
</dbReference>
<feature type="repeat" description="ANK" evidence="2">
    <location>
        <begin position="429"/>
        <end position="461"/>
    </location>
</feature>
<feature type="domain" description="Nephrocystin 3-like N-terminal" evidence="3">
    <location>
        <begin position="13"/>
        <end position="166"/>
    </location>
</feature>
<dbReference type="OrthoDB" id="194358at2759"/>
<evidence type="ECO:0000256" key="2">
    <source>
        <dbReference type="PROSITE-ProRule" id="PRU00023"/>
    </source>
</evidence>
<keyword evidence="5" id="KW-1185">Reference proteome</keyword>
<dbReference type="InterPro" id="IPR056884">
    <property type="entry name" value="NPHP3-like_N"/>
</dbReference>
<protein>
    <recommendedName>
        <fullName evidence="3">Nephrocystin 3-like N-terminal domain-containing protein</fullName>
    </recommendedName>
</protein>
<dbReference type="Proteomes" id="UP000298030">
    <property type="component" value="Unassembled WGS sequence"/>
</dbReference>
<dbReference type="Pfam" id="PF12796">
    <property type="entry name" value="Ank_2"/>
    <property type="match status" value="1"/>
</dbReference>